<dbReference type="Proteomes" id="UP000267081">
    <property type="component" value="Unassembled WGS sequence"/>
</dbReference>
<dbReference type="GO" id="GO:0005975">
    <property type="term" value="P:carbohydrate metabolic process"/>
    <property type="evidence" value="ECO:0007669"/>
    <property type="project" value="UniProtKB-ARBA"/>
</dbReference>
<dbReference type="Gene3D" id="2.60.40.10">
    <property type="entry name" value="Immunoglobulins"/>
    <property type="match status" value="1"/>
</dbReference>
<proteinExistence type="predicted"/>
<protein>
    <recommendedName>
        <fullName evidence="2">PKD domain-containing protein</fullName>
    </recommendedName>
</protein>
<sequence length="484" mass="49725">MVAVLAAALVTTGAGVAQAAAPPGNDDFDGAAVVTALPFSAQEDTSGATEAADDPVWCEGTASAGTVWFRYTATEDGLLRASTAGSDHRTLLSANTGARGHLQPVADACDYGTDATITFPATAGTTYSFQVSGIETPGGALAFSLGTVAPAANDAFADAEPVGALPFTRQPDLSVASAEAGEPDSTCVDDEAQPSVWYSVPAADAARSLTVQAQGTYAAATVYAGNSLTALTQVACDRNTSNPVAFRAAAGTGYAVRFTGAHQSSGEFKLVLAEAPPLDPDVYVSPRTATVFDKVGFSASTWNSIDRPLGGTWDFGDGQTAPVGTDTVYHRYAADGVYPAKLHATSPDGRTATVDASITVVTHDVGIAKFVVPTAARQGESKPVSVDVTNTRYAETVTVVLSKRSADSWTEVGRLTLQVPARATGKVRFPFSYTFGPEDALSGKVAFRAEAQLAYPVEDAYPADNAVVSIATTVTPPATRITAV</sequence>
<dbReference type="AlphaFoldDB" id="A0A3R9F2F0"/>
<dbReference type="InterPro" id="IPR035986">
    <property type="entry name" value="PKD_dom_sf"/>
</dbReference>
<evidence type="ECO:0000259" key="2">
    <source>
        <dbReference type="PROSITE" id="PS50093"/>
    </source>
</evidence>
<feature type="chain" id="PRO_5018623883" description="PKD domain-containing protein" evidence="1">
    <location>
        <begin position="20"/>
        <end position="484"/>
    </location>
</feature>
<gene>
    <name evidence="3" type="ORF">EIY87_35565</name>
</gene>
<dbReference type="OrthoDB" id="5241464at2"/>
<keyword evidence="1" id="KW-0732">Signal</keyword>
<feature type="signal peptide" evidence="1">
    <location>
        <begin position="1"/>
        <end position="19"/>
    </location>
</feature>
<evidence type="ECO:0000313" key="3">
    <source>
        <dbReference type="EMBL" id="RSD12050.1"/>
    </source>
</evidence>
<dbReference type="CDD" id="cd00146">
    <property type="entry name" value="PKD"/>
    <property type="match status" value="1"/>
</dbReference>
<dbReference type="RefSeq" id="WP_125314275.1">
    <property type="nucleotide sequence ID" value="NZ_RSEC01000059.1"/>
</dbReference>
<keyword evidence="4" id="KW-1185">Reference proteome</keyword>
<reference evidence="3 4" key="1">
    <citation type="submission" date="2018-12" db="EMBL/GenBank/DDBJ databases">
        <title>Amycolatopsis eburnea sp. nov. actinomycete associate with arbuscular mycorrhiza fungal spore.</title>
        <authorList>
            <person name="Lumyong S."/>
            <person name="Chaiya L."/>
        </authorList>
    </citation>
    <scope>NUCLEOTIDE SEQUENCE [LARGE SCALE GENOMIC DNA]</scope>
    <source>
        <strain evidence="3 4">GLM-1</strain>
    </source>
</reference>
<dbReference type="Pfam" id="PF18911">
    <property type="entry name" value="PKD_4"/>
    <property type="match status" value="1"/>
</dbReference>
<name>A0A3R9F2F0_9PSEU</name>
<dbReference type="SUPFAM" id="SSF49299">
    <property type="entry name" value="PKD domain"/>
    <property type="match status" value="1"/>
</dbReference>
<accession>A0A3R9F2F0</accession>
<organism evidence="3 4">
    <name type="scientific">Amycolatopsis eburnea</name>
    <dbReference type="NCBI Taxonomy" id="2267691"/>
    <lineage>
        <taxon>Bacteria</taxon>
        <taxon>Bacillati</taxon>
        <taxon>Actinomycetota</taxon>
        <taxon>Actinomycetes</taxon>
        <taxon>Pseudonocardiales</taxon>
        <taxon>Pseudonocardiaceae</taxon>
        <taxon>Amycolatopsis</taxon>
    </lineage>
</organism>
<dbReference type="EMBL" id="RSEC01000059">
    <property type="protein sequence ID" value="RSD12050.1"/>
    <property type="molecule type" value="Genomic_DNA"/>
</dbReference>
<feature type="domain" description="PKD" evidence="2">
    <location>
        <begin position="308"/>
        <end position="360"/>
    </location>
</feature>
<evidence type="ECO:0000256" key="1">
    <source>
        <dbReference type="SAM" id="SignalP"/>
    </source>
</evidence>
<dbReference type="InterPro" id="IPR000601">
    <property type="entry name" value="PKD_dom"/>
</dbReference>
<comment type="caution">
    <text evidence="3">The sequence shown here is derived from an EMBL/GenBank/DDBJ whole genome shotgun (WGS) entry which is preliminary data.</text>
</comment>
<dbReference type="PROSITE" id="PS50093">
    <property type="entry name" value="PKD"/>
    <property type="match status" value="1"/>
</dbReference>
<dbReference type="InterPro" id="IPR013783">
    <property type="entry name" value="Ig-like_fold"/>
</dbReference>
<evidence type="ECO:0000313" key="4">
    <source>
        <dbReference type="Proteomes" id="UP000267081"/>
    </source>
</evidence>